<dbReference type="Gene3D" id="3.55.50.30">
    <property type="match status" value="1"/>
</dbReference>
<evidence type="ECO:0000256" key="7">
    <source>
        <dbReference type="ARBA" id="ARBA00023077"/>
    </source>
</evidence>
<evidence type="ECO:0000256" key="4">
    <source>
        <dbReference type="ARBA" id="ARBA00022496"/>
    </source>
</evidence>
<dbReference type="Pfam" id="PF00593">
    <property type="entry name" value="TonB_dep_Rec_b-barrel"/>
    <property type="match status" value="1"/>
</dbReference>
<dbReference type="InterPro" id="IPR012910">
    <property type="entry name" value="Plug_dom"/>
</dbReference>
<keyword evidence="7 11" id="KW-0798">TonB box</keyword>
<dbReference type="InterPro" id="IPR037066">
    <property type="entry name" value="Plug_dom_sf"/>
</dbReference>
<gene>
    <name evidence="13" type="ORF">GGR06_001507</name>
</gene>
<keyword evidence="8 10" id="KW-0472">Membrane</keyword>
<dbReference type="Gene3D" id="2.60.40.1120">
    <property type="entry name" value="Carboxypeptidase-like, regulatory domain"/>
    <property type="match status" value="1"/>
</dbReference>
<feature type="domain" description="Secretin/TonB short N-terminal" evidence="12">
    <location>
        <begin position="54"/>
        <end position="105"/>
    </location>
</feature>
<dbReference type="Proteomes" id="UP000560658">
    <property type="component" value="Unassembled WGS sequence"/>
</dbReference>
<dbReference type="GO" id="GO:0006826">
    <property type="term" value="P:iron ion transport"/>
    <property type="evidence" value="ECO:0007669"/>
    <property type="project" value="UniProtKB-KW"/>
</dbReference>
<dbReference type="EMBL" id="JACIER010000005">
    <property type="protein sequence ID" value="MBB4043721.1"/>
    <property type="molecule type" value="Genomic_DNA"/>
</dbReference>
<dbReference type="Pfam" id="PF07660">
    <property type="entry name" value="STN"/>
    <property type="match status" value="1"/>
</dbReference>
<dbReference type="SUPFAM" id="SSF49464">
    <property type="entry name" value="Carboxypeptidase regulatory domain-like"/>
    <property type="match status" value="1"/>
</dbReference>
<comment type="similarity">
    <text evidence="10 11">Belongs to the TonB-dependent receptor family.</text>
</comment>
<evidence type="ECO:0000259" key="12">
    <source>
        <dbReference type="SMART" id="SM00965"/>
    </source>
</evidence>
<keyword evidence="6" id="KW-0408">Iron</keyword>
<dbReference type="InterPro" id="IPR023996">
    <property type="entry name" value="TonB-dep_OMP_SusC/RagA"/>
</dbReference>
<dbReference type="Gene3D" id="2.170.130.10">
    <property type="entry name" value="TonB-dependent receptor, plug domain"/>
    <property type="match status" value="1"/>
</dbReference>
<dbReference type="SMART" id="SM00965">
    <property type="entry name" value="STN"/>
    <property type="match status" value="1"/>
</dbReference>
<evidence type="ECO:0000313" key="13">
    <source>
        <dbReference type="EMBL" id="MBB4043721.1"/>
    </source>
</evidence>
<evidence type="ECO:0000256" key="9">
    <source>
        <dbReference type="ARBA" id="ARBA00023237"/>
    </source>
</evidence>
<sequence length="1101" mass="121641">MKEFVRPKFTYLVFFLLLFSAIISANGQARTISLNLSKVPLNTALKTIEKQTSMSIVYNTNDVDIARTVSIDVSNVSLSTAMNRLFKGTNVIYSIVDNHIVLSTKSNSTNQQPKKNIPVNGTVTDDQGEPLIGVSVLIKGTTKGYITDIDGKFNMQAAVGDVLEFSYIGYTSQTVKLTNGQPLQIVLSEDAQTLAEVVVTALGIKREQKALSYNVQQVKGDAITAVKDANFMNSLAGKVAGVQINSGATGAGGATRVVMRGMKSLTKDNNALYVIDGVPIFNTGASGGEGQYGVNGGSDAVADLNPDDIESISMMTGPSAAALYGSSAANGVVLINTKKGKKEKISLTVSNSTTFSSAYIMPDMQNRYGTSTGLFSWGAPTDRRYNPKDFFNTGSNIINSIALSTGSDKNQTYLSASTTNSDGILPNNSYNRYNFTARNTTSFLNDKLTLDLGAQYIVQNNTNMMSQGQYYNPLPSLYLFPRGDDFDEIRLYERYSTNYGYMTQYWPYGDGGLSLQNPYWVQNRLLNTSNKKRYMLNASLKWQAADWFNITGRVNLDNSDYRNELKKYASTKTTFCGVSGGYEDEMRQERSLYADVLATVDKAFGDFRLNANVGASIYHTSMQTMGFAGDLIIPNFFALNNLNYSANYKPLPEGYEDEIQSVFANVELGWRSQLYLTLTGRYDWDSKLAYSKQPGYFYPSVGLSAVLTEMFELPKIITYAKLRGSYTKVASSFDRYLTNPGYEYDSQTHNWANPTVFPMDDLKPEETSSWEIGLNVRFWENRFNLDATYYRSNTKNQTFEVDIPSSSGYKKAIVQTGNVQNQGIELALGFTDKWADFGWSSNATFTLNRNEVKRLAGGSTNPVTGELIEMPNMPVGWLGQENVAPRVILTEGGTMTDIYVYNELTKDNNGNIKVDPQTGNLSIHTSDTPTKVGNLNADFHLGWTNHFSYKGIDLGVVLTARVGGLAYSATQGILDYYGVSAVSESARDNGGIPLNNGKADTQKYYQAIATGEGGYGRYYLYSATNVRLQELSLNYTLPRKWLNNIADVTVGLVGRNLWLIYCKAPFDPELSASTGSNYYMNVDYFMQPSLRNIGFNVKVQF</sequence>
<dbReference type="InterPro" id="IPR008969">
    <property type="entry name" value="CarboxyPept-like_regulatory"/>
</dbReference>
<protein>
    <submittedName>
        <fullName evidence="13">TonB-linked SusC/RagA family outer membrane protein</fullName>
    </submittedName>
</protein>
<dbReference type="Pfam" id="PF07715">
    <property type="entry name" value="Plug"/>
    <property type="match status" value="1"/>
</dbReference>
<dbReference type="FunFam" id="2.60.40.1120:FF:000003">
    <property type="entry name" value="Outer membrane protein Omp121"/>
    <property type="match status" value="1"/>
</dbReference>
<keyword evidence="14" id="KW-1185">Reference proteome</keyword>
<dbReference type="Gene3D" id="2.40.170.20">
    <property type="entry name" value="TonB-dependent receptor, beta-barrel domain"/>
    <property type="match status" value="1"/>
</dbReference>
<keyword evidence="5 10" id="KW-0812">Transmembrane</keyword>
<dbReference type="GO" id="GO:0009279">
    <property type="term" value="C:cell outer membrane"/>
    <property type="evidence" value="ECO:0007669"/>
    <property type="project" value="UniProtKB-SubCell"/>
</dbReference>
<keyword evidence="3 10" id="KW-1134">Transmembrane beta strand</keyword>
<accession>A0A840CXX7</accession>
<dbReference type="InterPro" id="IPR011662">
    <property type="entry name" value="Secretin/TonB_short_N"/>
</dbReference>
<dbReference type="InterPro" id="IPR023997">
    <property type="entry name" value="TonB-dep_OMP_SusC/RagA_CS"/>
</dbReference>
<evidence type="ECO:0000256" key="10">
    <source>
        <dbReference type="PROSITE-ProRule" id="PRU01360"/>
    </source>
</evidence>
<dbReference type="RefSeq" id="WP_183208204.1">
    <property type="nucleotide sequence ID" value="NZ_JACIER010000005.1"/>
</dbReference>
<keyword evidence="9 10" id="KW-0998">Cell outer membrane</keyword>
<name>A0A840CXX7_9BACE</name>
<comment type="caution">
    <text evidence="13">The sequence shown here is derived from an EMBL/GenBank/DDBJ whole genome shotgun (WGS) entry which is preliminary data.</text>
</comment>
<organism evidence="13 14">
    <name type="scientific">Bacteroides reticulotermitis</name>
    <dbReference type="NCBI Taxonomy" id="1133319"/>
    <lineage>
        <taxon>Bacteria</taxon>
        <taxon>Pseudomonadati</taxon>
        <taxon>Bacteroidota</taxon>
        <taxon>Bacteroidia</taxon>
        <taxon>Bacteroidales</taxon>
        <taxon>Bacteroidaceae</taxon>
        <taxon>Bacteroides</taxon>
    </lineage>
</organism>
<evidence type="ECO:0000256" key="11">
    <source>
        <dbReference type="RuleBase" id="RU003357"/>
    </source>
</evidence>
<dbReference type="InterPro" id="IPR036942">
    <property type="entry name" value="Beta-barrel_TonB_sf"/>
</dbReference>
<evidence type="ECO:0000256" key="5">
    <source>
        <dbReference type="ARBA" id="ARBA00022692"/>
    </source>
</evidence>
<dbReference type="NCBIfam" id="TIGR04056">
    <property type="entry name" value="OMP_RagA_SusC"/>
    <property type="match status" value="1"/>
</dbReference>
<dbReference type="Pfam" id="PF13715">
    <property type="entry name" value="CarbopepD_reg_2"/>
    <property type="match status" value="1"/>
</dbReference>
<dbReference type="InterPro" id="IPR000531">
    <property type="entry name" value="Beta-barrel_TonB"/>
</dbReference>
<dbReference type="SUPFAM" id="SSF56935">
    <property type="entry name" value="Porins"/>
    <property type="match status" value="1"/>
</dbReference>
<evidence type="ECO:0000256" key="1">
    <source>
        <dbReference type="ARBA" id="ARBA00004571"/>
    </source>
</evidence>
<dbReference type="NCBIfam" id="TIGR04057">
    <property type="entry name" value="SusC_RagA_signa"/>
    <property type="match status" value="1"/>
</dbReference>
<keyword evidence="4" id="KW-0406">Ion transport</keyword>
<reference evidence="13" key="1">
    <citation type="submission" date="2020-08" db="EMBL/GenBank/DDBJ databases">
        <title>Genomic Encyclopedia of Type Strains, Phase IV (KMG-IV): sequencing the most valuable type-strain genomes for metagenomic binning, comparative biology and taxonomic classification.</title>
        <authorList>
            <person name="Goeker M."/>
        </authorList>
    </citation>
    <scope>NUCLEOTIDE SEQUENCE [LARGE SCALE GENOMIC DNA]</scope>
    <source>
        <strain evidence="13">DSM 105720</strain>
    </source>
</reference>
<evidence type="ECO:0000256" key="8">
    <source>
        <dbReference type="ARBA" id="ARBA00023136"/>
    </source>
</evidence>
<proteinExistence type="inferred from homology"/>
<evidence type="ECO:0000313" key="14">
    <source>
        <dbReference type="Proteomes" id="UP000560658"/>
    </source>
</evidence>
<evidence type="ECO:0000256" key="3">
    <source>
        <dbReference type="ARBA" id="ARBA00022452"/>
    </source>
</evidence>
<evidence type="ECO:0000256" key="6">
    <source>
        <dbReference type="ARBA" id="ARBA00023004"/>
    </source>
</evidence>
<dbReference type="AlphaFoldDB" id="A0A840CXX7"/>
<dbReference type="InterPro" id="IPR039426">
    <property type="entry name" value="TonB-dep_rcpt-like"/>
</dbReference>
<comment type="subcellular location">
    <subcellularLocation>
        <location evidence="1 10">Cell outer membrane</location>
        <topology evidence="1 10">Multi-pass membrane protein</topology>
    </subcellularLocation>
</comment>
<dbReference type="PROSITE" id="PS52016">
    <property type="entry name" value="TONB_DEPENDENT_REC_3"/>
    <property type="match status" value="1"/>
</dbReference>
<keyword evidence="4" id="KW-0410">Iron transport</keyword>
<evidence type="ECO:0000256" key="2">
    <source>
        <dbReference type="ARBA" id="ARBA00022448"/>
    </source>
</evidence>
<keyword evidence="2 10" id="KW-0813">Transport</keyword>